<reference evidence="2 3" key="1">
    <citation type="submission" date="2024-01" db="EMBL/GenBank/DDBJ databases">
        <title>The complete chloroplast genome sequence of Lithospermum erythrorhizon: insights into the phylogenetic relationship among Boraginaceae species and the maternal lineages of purple gromwells.</title>
        <authorList>
            <person name="Okada T."/>
            <person name="Watanabe K."/>
        </authorList>
    </citation>
    <scope>NUCLEOTIDE SEQUENCE [LARGE SCALE GENOMIC DNA]</scope>
</reference>
<evidence type="ECO:0000256" key="1">
    <source>
        <dbReference type="SAM" id="MobiDB-lite"/>
    </source>
</evidence>
<keyword evidence="3" id="KW-1185">Reference proteome</keyword>
<gene>
    <name evidence="2" type="ORF">LIER_17996</name>
</gene>
<accession>A0AAV3QCC9</accession>
<proteinExistence type="predicted"/>
<sequence length="529" mass="59461">MVESSACVWRSNSQPSSSSADTQLGDPLCCLRSSISFGRYESEALDWQKWSTFTENRYMEDVKKYSRPGSVAQMKAHFEAHYKKKAAERAAALLEQHNEVYRGNFDQDSMQIENDIAKWKTSYEEVTIHMVTDKVELSRCATPHSGEGRAPENAQFTEAENRMVDRVGFSKCLEEIEDVKASGCIEHIDEREQDLTQLVKFENPLTYDQVDECDQFITTEVTCKGAYREDGKTQNKATGELEAPTSLDKTRSVFSLFKSRGHIGVPKPPAPPKSLGAIQKRPYIKAYSPSIENSEPIQKRQYRNAHSASKENAADVSNRKVVRRSLYMSIDCAPKETKGPLSPTLQRLANSKLVKTLAGKAAQATQGKPLQDTIDIPAHPAVSLQQKKFSSKSHSICTRNVQPPTVPLPFTFRSDERAAKRREFFERLEQNAKAKETEKDKLQENFKVKARKDFKFMSSKVGTCSDSFSSRRAPSDASKVIATLKDNNAPRRLRASCKEVRNDNQSPAYALKSVSNKFTSENACPNIQP</sequence>
<dbReference type="AlphaFoldDB" id="A0AAV3QCC9"/>
<organism evidence="2 3">
    <name type="scientific">Lithospermum erythrorhizon</name>
    <name type="common">Purple gromwell</name>
    <name type="synonym">Lithospermum officinale var. erythrorhizon</name>
    <dbReference type="NCBI Taxonomy" id="34254"/>
    <lineage>
        <taxon>Eukaryota</taxon>
        <taxon>Viridiplantae</taxon>
        <taxon>Streptophyta</taxon>
        <taxon>Embryophyta</taxon>
        <taxon>Tracheophyta</taxon>
        <taxon>Spermatophyta</taxon>
        <taxon>Magnoliopsida</taxon>
        <taxon>eudicotyledons</taxon>
        <taxon>Gunneridae</taxon>
        <taxon>Pentapetalae</taxon>
        <taxon>asterids</taxon>
        <taxon>lamiids</taxon>
        <taxon>Boraginales</taxon>
        <taxon>Boraginaceae</taxon>
        <taxon>Boraginoideae</taxon>
        <taxon>Lithospermeae</taxon>
        <taxon>Lithospermum</taxon>
    </lineage>
</organism>
<feature type="region of interest" description="Disordered" evidence="1">
    <location>
        <begin position="1"/>
        <end position="23"/>
    </location>
</feature>
<protein>
    <recommendedName>
        <fullName evidence="4">TPX2 C-terminal domain-containing protein</fullName>
    </recommendedName>
</protein>
<evidence type="ECO:0000313" key="3">
    <source>
        <dbReference type="Proteomes" id="UP001454036"/>
    </source>
</evidence>
<comment type="caution">
    <text evidence="2">The sequence shown here is derived from an EMBL/GenBank/DDBJ whole genome shotgun (WGS) entry which is preliminary data.</text>
</comment>
<name>A0AAV3QCC9_LITER</name>
<dbReference type="InterPro" id="IPR044216">
    <property type="entry name" value="WDL7"/>
</dbReference>
<feature type="compositionally biased region" description="Polar residues" evidence="1">
    <location>
        <begin position="10"/>
        <end position="22"/>
    </location>
</feature>
<dbReference type="EMBL" id="BAABME010004266">
    <property type="protein sequence ID" value="GAA0161752.1"/>
    <property type="molecule type" value="Genomic_DNA"/>
</dbReference>
<dbReference type="PANTHER" id="PTHR47067:SF7">
    <property type="entry name" value="TPX2 (TARGETING PROTEIN FOR XKLP2) PROTEIN FAMILY"/>
    <property type="match status" value="1"/>
</dbReference>
<dbReference type="Proteomes" id="UP001454036">
    <property type="component" value="Unassembled WGS sequence"/>
</dbReference>
<evidence type="ECO:0000313" key="2">
    <source>
        <dbReference type="EMBL" id="GAA0161752.1"/>
    </source>
</evidence>
<dbReference type="PANTHER" id="PTHR47067">
    <property type="entry name" value="TPX2 (TARGETING PROTEIN FOR XKLP2) PROTEIN FAMILY-RELATED"/>
    <property type="match status" value="1"/>
</dbReference>
<evidence type="ECO:0008006" key="4">
    <source>
        <dbReference type="Google" id="ProtNLM"/>
    </source>
</evidence>